<dbReference type="AlphaFoldDB" id="A0A0R2LG57"/>
<dbReference type="PATRIC" id="fig|993692.3.peg.175"/>
<accession>A0A0R2LG57</accession>
<keyword evidence="2" id="KW-1185">Reference proteome</keyword>
<sequence>MEKNTQFFCIEDFFKALGVTSKNALERLPIAIWEQQVKDSTTFSSWQEMLDQAGNEYSLANL</sequence>
<proteinExistence type="predicted"/>
<evidence type="ECO:0000313" key="1">
    <source>
        <dbReference type="EMBL" id="KRO00853.1"/>
    </source>
</evidence>
<dbReference type="STRING" id="993692.IV57_GL000174"/>
<protein>
    <submittedName>
        <fullName evidence="1">Uncharacterized protein</fullName>
    </submittedName>
</protein>
<comment type="caution">
    <text evidence="1">The sequence shown here is derived from an EMBL/GenBank/DDBJ whole genome shotgun (WGS) entry which is preliminary data.</text>
</comment>
<dbReference type="EMBL" id="JQCF01000001">
    <property type="protein sequence ID" value="KRO00853.1"/>
    <property type="molecule type" value="Genomic_DNA"/>
</dbReference>
<gene>
    <name evidence="1" type="ORF">IV57_GL000174</name>
</gene>
<organism evidence="1 2">
    <name type="scientific">Companilactobacillus kimchiensis</name>
    <dbReference type="NCBI Taxonomy" id="993692"/>
    <lineage>
        <taxon>Bacteria</taxon>
        <taxon>Bacillati</taxon>
        <taxon>Bacillota</taxon>
        <taxon>Bacilli</taxon>
        <taxon>Lactobacillales</taxon>
        <taxon>Lactobacillaceae</taxon>
        <taxon>Companilactobacillus</taxon>
    </lineage>
</organism>
<name>A0A0R2LG57_9LACO</name>
<reference evidence="1 2" key="1">
    <citation type="journal article" date="2015" name="Genome Announc.">
        <title>Expanding the biotechnology potential of lactobacilli through comparative genomics of 213 strains and associated genera.</title>
        <authorList>
            <person name="Sun Z."/>
            <person name="Harris H.M."/>
            <person name="McCann A."/>
            <person name="Guo C."/>
            <person name="Argimon S."/>
            <person name="Zhang W."/>
            <person name="Yang X."/>
            <person name="Jeffery I.B."/>
            <person name="Cooney J.C."/>
            <person name="Kagawa T.F."/>
            <person name="Liu W."/>
            <person name="Song Y."/>
            <person name="Salvetti E."/>
            <person name="Wrobel A."/>
            <person name="Rasinkangas P."/>
            <person name="Parkhill J."/>
            <person name="Rea M.C."/>
            <person name="O'Sullivan O."/>
            <person name="Ritari J."/>
            <person name="Douillard F.P."/>
            <person name="Paul Ross R."/>
            <person name="Yang R."/>
            <person name="Briner A.E."/>
            <person name="Felis G.E."/>
            <person name="de Vos W.M."/>
            <person name="Barrangou R."/>
            <person name="Klaenhammer T.R."/>
            <person name="Caufield P.W."/>
            <person name="Cui Y."/>
            <person name="Zhang H."/>
            <person name="O'Toole P.W."/>
        </authorList>
    </citation>
    <scope>NUCLEOTIDE SEQUENCE [LARGE SCALE GENOMIC DNA]</scope>
    <source>
        <strain evidence="1 2">DSM 24716</strain>
    </source>
</reference>
<evidence type="ECO:0000313" key="2">
    <source>
        <dbReference type="Proteomes" id="UP000051006"/>
    </source>
</evidence>
<dbReference type="Proteomes" id="UP000051006">
    <property type="component" value="Unassembled WGS sequence"/>
</dbReference>